<evidence type="ECO:0000256" key="1">
    <source>
        <dbReference type="SAM" id="Phobius"/>
    </source>
</evidence>
<evidence type="ECO:0000313" key="3">
    <source>
        <dbReference type="Proteomes" id="UP000327439"/>
    </source>
</evidence>
<dbReference type="AlphaFoldDB" id="A0A5J5T1P2"/>
<reference evidence="3" key="1">
    <citation type="journal article" date="2020" name="Nat. Genet.">
        <title>Genomic diversifications of five Gossypium allopolyploid species and their impact on cotton improvement.</title>
        <authorList>
            <person name="Chen Z.J."/>
            <person name="Sreedasyam A."/>
            <person name="Ando A."/>
            <person name="Song Q."/>
            <person name="De Santiago L.M."/>
            <person name="Hulse-Kemp A.M."/>
            <person name="Ding M."/>
            <person name="Ye W."/>
            <person name="Kirkbride R.C."/>
            <person name="Jenkins J."/>
            <person name="Plott C."/>
            <person name="Lovell J."/>
            <person name="Lin Y.M."/>
            <person name="Vaughn R."/>
            <person name="Liu B."/>
            <person name="Simpson S."/>
            <person name="Scheffler B.E."/>
            <person name="Wen L."/>
            <person name="Saski C.A."/>
            <person name="Grover C.E."/>
            <person name="Hu G."/>
            <person name="Conover J.L."/>
            <person name="Carlson J.W."/>
            <person name="Shu S."/>
            <person name="Boston L.B."/>
            <person name="Williams M."/>
            <person name="Peterson D.G."/>
            <person name="McGee K."/>
            <person name="Jones D.C."/>
            <person name="Wendel J.F."/>
            <person name="Stelly D.M."/>
            <person name="Grimwood J."/>
            <person name="Schmutz J."/>
        </authorList>
    </citation>
    <scope>NUCLEOTIDE SEQUENCE [LARGE SCALE GENOMIC DNA]</scope>
    <source>
        <strain evidence="3">cv. 3-79</strain>
    </source>
</reference>
<feature type="transmembrane region" description="Helical" evidence="1">
    <location>
        <begin position="44"/>
        <end position="64"/>
    </location>
</feature>
<protein>
    <submittedName>
        <fullName evidence="2">Uncharacterized protein</fullName>
    </submittedName>
</protein>
<keyword evidence="1" id="KW-0472">Membrane</keyword>
<dbReference type="Proteomes" id="UP000327439">
    <property type="component" value="Chromosome A13"/>
</dbReference>
<dbReference type="EMBL" id="CM018214">
    <property type="protein sequence ID" value="KAB2049796.1"/>
    <property type="molecule type" value="Genomic_DNA"/>
</dbReference>
<keyword evidence="1" id="KW-0812">Transmembrane</keyword>
<organism evidence="2 3">
    <name type="scientific">Gossypium barbadense</name>
    <name type="common">Sea Island cotton</name>
    <name type="synonym">Hibiscus barbadensis</name>
    <dbReference type="NCBI Taxonomy" id="3634"/>
    <lineage>
        <taxon>Eukaryota</taxon>
        <taxon>Viridiplantae</taxon>
        <taxon>Streptophyta</taxon>
        <taxon>Embryophyta</taxon>
        <taxon>Tracheophyta</taxon>
        <taxon>Spermatophyta</taxon>
        <taxon>Magnoliopsida</taxon>
        <taxon>eudicotyledons</taxon>
        <taxon>Gunneridae</taxon>
        <taxon>Pentapetalae</taxon>
        <taxon>rosids</taxon>
        <taxon>malvids</taxon>
        <taxon>Malvales</taxon>
        <taxon>Malvaceae</taxon>
        <taxon>Malvoideae</taxon>
        <taxon>Gossypium</taxon>
    </lineage>
</organism>
<evidence type="ECO:0000313" key="2">
    <source>
        <dbReference type="EMBL" id="KAB2049796.1"/>
    </source>
</evidence>
<accession>A0A5J5T1P2</accession>
<gene>
    <name evidence="2" type="ORF">ES319_A13G202100v1</name>
</gene>
<keyword evidence="3" id="KW-1185">Reference proteome</keyword>
<sequence length="72" mass="7945">MKNRGSSGVFLCRLSRTEERGDVRRRPCEEPLVGAPTLWPIPEASGALICCTLFLGVLGLRFGLIELGFRII</sequence>
<keyword evidence="1" id="KW-1133">Transmembrane helix</keyword>
<proteinExistence type="predicted"/>
<name>A0A5J5T1P2_GOSBA</name>